<protein>
    <submittedName>
        <fullName evidence="1">Uncharacterized protein</fullName>
    </submittedName>
</protein>
<proteinExistence type="predicted"/>
<gene>
    <name evidence="1" type="ORF">GXW71_06550</name>
</gene>
<comment type="caution">
    <text evidence="1">The sequence shown here is derived from an EMBL/GenBank/DDBJ whole genome shotgun (WGS) entry which is preliminary data.</text>
</comment>
<keyword evidence="2" id="KW-1185">Reference proteome</keyword>
<reference evidence="2" key="1">
    <citation type="journal article" date="2021" name="Syst. Appl. Microbiol.">
        <title>Roseomonas hellenica sp. nov., isolated from roots of wild-growing Alkanna tinctoria.</title>
        <authorList>
            <person name="Rat A."/>
            <person name="Naranjo H.D."/>
            <person name="Lebbe L."/>
            <person name="Cnockaert M."/>
            <person name="Krigas N."/>
            <person name="Grigoriadou K."/>
            <person name="Maloupa E."/>
            <person name="Willems A."/>
        </authorList>
    </citation>
    <scope>NUCLEOTIDE SEQUENCE [LARGE SCALE GENOMIC DNA]</scope>
    <source>
        <strain evidence="2">LMG 31523</strain>
    </source>
</reference>
<dbReference type="Proteomes" id="UP001196870">
    <property type="component" value="Unassembled WGS sequence"/>
</dbReference>
<organism evidence="1 2">
    <name type="scientific">Plastoroseomonas hellenica</name>
    <dbReference type="NCBI Taxonomy" id="2687306"/>
    <lineage>
        <taxon>Bacteria</taxon>
        <taxon>Pseudomonadati</taxon>
        <taxon>Pseudomonadota</taxon>
        <taxon>Alphaproteobacteria</taxon>
        <taxon>Acetobacterales</taxon>
        <taxon>Acetobacteraceae</taxon>
        <taxon>Plastoroseomonas</taxon>
    </lineage>
</organism>
<evidence type="ECO:0000313" key="1">
    <source>
        <dbReference type="EMBL" id="MBR0664013.1"/>
    </source>
</evidence>
<dbReference type="RefSeq" id="WP_211851617.1">
    <property type="nucleotide sequence ID" value="NZ_JAAGBB010000006.1"/>
</dbReference>
<dbReference type="EMBL" id="JAAGBB010000006">
    <property type="protein sequence ID" value="MBR0664013.1"/>
    <property type="molecule type" value="Genomic_DNA"/>
</dbReference>
<evidence type="ECO:0000313" key="2">
    <source>
        <dbReference type="Proteomes" id="UP001196870"/>
    </source>
</evidence>
<name>A0ABS5EUT2_9PROT</name>
<sequence length="103" mass="11437">MGIFEIIGSRRLGLCSYEFNVVLQSGDVFAAEIFPVEENGSLWEYIIISIEPGTDFITLGCVTWLPASGAFVGLRGSTRVMNATDRKRYAKALPEHLRRPQAD</sequence>
<accession>A0ABS5EUT2</accession>